<dbReference type="Proteomes" id="UP000580344">
    <property type="component" value="Unassembled WGS sequence"/>
</dbReference>
<sequence length="87" mass="10170">MRQIKYKIGLLLLLGYGYAKACDACKLQQPKITQDFTHGTGPESNWDWFIVILITIITLYTLFYSFKFLIKPGEKDQKHIKNIVLKF</sequence>
<keyword evidence="1" id="KW-0472">Membrane</keyword>
<name>A0ABX1WLV7_9FLAO</name>
<keyword evidence="1" id="KW-1133">Transmembrane helix</keyword>
<keyword evidence="4" id="KW-1185">Reference proteome</keyword>
<keyword evidence="1" id="KW-0812">Transmembrane</keyword>
<feature type="chain" id="PRO_5046876059" description="Cbb3-type cytochrome c oxidase subunit CcoP N-terminal domain-containing protein" evidence="2">
    <location>
        <begin position="22"/>
        <end position="87"/>
    </location>
</feature>
<gene>
    <name evidence="3" type="ORF">HMH06_06550</name>
</gene>
<keyword evidence="2" id="KW-0732">Signal</keyword>
<dbReference type="RefSeq" id="WP_171622809.1">
    <property type="nucleotide sequence ID" value="NZ_CBCRZD010000004.1"/>
</dbReference>
<feature type="signal peptide" evidence="2">
    <location>
        <begin position="1"/>
        <end position="21"/>
    </location>
</feature>
<organism evidence="3 4">
    <name type="scientific">Empedobacter stercoris</name>
    <dbReference type="NCBI Taxonomy" id="1628248"/>
    <lineage>
        <taxon>Bacteria</taxon>
        <taxon>Pseudomonadati</taxon>
        <taxon>Bacteroidota</taxon>
        <taxon>Flavobacteriia</taxon>
        <taxon>Flavobacteriales</taxon>
        <taxon>Weeksellaceae</taxon>
        <taxon>Empedobacter</taxon>
    </lineage>
</organism>
<accession>A0ABX1WLV7</accession>
<protein>
    <recommendedName>
        <fullName evidence="5">Cbb3-type cytochrome c oxidase subunit CcoP N-terminal domain-containing protein</fullName>
    </recommendedName>
</protein>
<proteinExistence type="predicted"/>
<evidence type="ECO:0008006" key="5">
    <source>
        <dbReference type="Google" id="ProtNLM"/>
    </source>
</evidence>
<evidence type="ECO:0000256" key="2">
    <source>
        <dbReference type="SAM" id="SignalP"/>
    </source>
</evidence>
<evidence type="ECO:0000313" key="3">
    <source>
        <dbReference type="EMBL" id="NOJ75494.1"/>
    </source>
</evidence>
<comment type="caution">
    <text evidence="3">The sequence shown here is derived from an EMBL/GenBank/DDBJ whole genome shotgun (WGS) entry which is preliminary data.</text>
</comment>
<dbReference type="EMBL" id="JABFOQ010000011">
    <property type="protein sequence ID" value="NOJ75494.1"/>
    <property type="molecule type" value="Genomic_DNA"/>
</dbReference>
<reference evidence="3 4" key="1">
    <citation type="submission" date="2020-05" db="EMBL/GenBank/DDBJ databases">
        <title>Tigecycline resistant gene in Empedobacter stercoris.</title>
        <authorList>
            <person name="Chen Y."/>
            <person name="Cheng Y."/>
            <person name="Zhou K."/>
        </authorList>
    </citation>
    <scope>NUCLEOTIDE SEQUENCE [LARGE SCALE GENOMIC DNA]</scope>
    <source>
        <strain evidence="3 4">ES202</strain>
    </source>
</reference>
<feature type="transmembrane region" description="Helical" evidence="1">
    <location>
        <begin position="48"/>
        <end position="70"/>
    </location>
</feature>
<evidence type="ECO:0000313" key="4">
    <source>
        <dbReference type="Proteomes" id="UP000580344"/>
    </source>
</evidence>
<evidence type="ECO:0000256" key="1">
    <source>
        <dbReference type="SAM" id="Phobius"/>
    </source>
</evidence>